<accession>A0AAJ0GQX9</accession>
<dbReference type="Proteomes" id="UP001273166">
    <property type="component" value="Unassembled WGS sequence"/>
</dbReference>
<protein>
    <submittedName>
        <fullName evidence="1">Uncharacterized protein</fullName>
    </submittedName>
</protein>
<sequence>MGTARALVVGSGSCLFQCHSLRCSSGVVRRAEKKEDHHIPCMELERLKPAREIRHGERLCRWGRDGYQMGYHKERKAATSLPGRYVQWLGTWQQRVGGKLDEDGRGASPFLPFPAHHFPLPPTPPLACRYFITVASWSQCLSQAAIRNDLLLPNYPARPG</sequence>
<proteinExistence type="predicted"/>
<dbReference type="GeneID" id="87881934"/>
<keyword evidence="2" id="KW-1185">Reference proteome</keyword>
<comment type="caution">
    <text evidence="1">The sequence shown here is derived from an EMBL/GenBank/DDBJ whole genome shotgun (WGS) entry which is preliminary data.</text>
</comment>
<evidence type="ECO:0000313" key="2">
    <source>
        <dbReference type="Proteomes" id="UP001273166"/>
    </source>
</evidence>
<reference evidence="1" key="2">
    <citation type="submission" date="2023-06" db="EMBL/GenBank/DDBJ databases">
        <authorList>
            <consortium name="Lawrence Berkeley National Laboratory"/>
            <person name="Mondo S.J."/>
            <person name="Hensen N."/>
            <person name="Bonometti L."/>
            <person name="Westerberg I."/>
            <person name="Brannstrom I.O."/>
            <person name="Guillou S."/>
            <person name="Cros-Aarteil S."/>
            <person name="Calhoun S."/>
            <person name="Haridas S."/>
            <person name="Kuo A."/>
            <person name="Pangilinan J."/>
            <person name="Riley R."/>
            <person name="Labutti K."/>
            <person name="Andreopoulos B."/>
            <person name="Lipzen A."/>
            <person name="Chen C."/>
            <person name="Yanf M."/>
            <person name="Daum C."/>
            <person name="Ng V."/>
            <person name="Clum A."/>
            <person name="Steindorff A."/>
            <person name="Ohm R."/>
            <person name="Martin F."/>
            <person name="Silar P."/>
            <person name="Natvig D."/>
            <person name="Lalanne C."/>
            <person name="Gautier V."/>
            <person name="Ament-Velasquez S.L."/>
            <person name="Kruys A."/>
            <person name="Hutchinson M.I."/>
            <person name="Powell A.J."/>
            <person name="Barry K."/>
            <person name="Miller A.N."/>
            <person name="Grigoriev I.V."/>
            <person name="Debuchy R."/>
            <person name="Gladieux P."/>
            <person name="Thoren M.H."/>
            <person name="Johannesson H."/>
        </authorList>
    </citation>
    <scope>NUCLEOTIDE SEQUENCE</scope>
    <source>
        <strain evidence="1">CBS 333.67</strain>
    </source>
</reference>
<evidence type="ECO:0000313" key="1">
    <source>
        <dbReference type="EMBL" id="KAK3304523.1"/>
    </source>
</evidence>
<dbReference type="EMBL" id="JAUDZG010000005">
    <property type="protein sequence ID" value="KAK3304523.1"/>
    <property type="molecule type" value="Genomic_DNA"/>
</dbReference>
<organism evidence="1 2">
    <name type="scientific">Chaetomium strumarium</name>
    <dbReference type="NCBI Taxonomy" id="1170767"/>
    <lineage>
        <taxon>Eukaryota</taxon>
        <taxon>Fungi</taxon>
        <taxon>Dikarya</taxon>
        <taxon>Ascomycota</taxon>
        <taxon>Pezizomycotina</taxon>
        <taxon>Sordariomycetes</taxon>
        <taxon>Sordariomycetidae</taxon>
        <taxon>Sordariales</taxon>
        <taxon>Chaetomiaceae</taxon>
        <taxon>Chaetomium</taxon>
    </lineage>
</organism>
<dbReference type="RefSeq" id="XP_062720303.1">
    <property type="nucleotide sequence ID" value="XM_062863105.1"/>
</dbReference>
<name>A0AAJ0GQX9_9PEZI</name>
<reference evidence="1" key="1">
    <citation type="journal article" date="2023" name="Mol. Phylogenet. Evol.">
        <title>Genome-scale phylogeny and comparative genomics of the fungal order Sordariales.</title>
        <authorList>
            <person name="Hensen N."/>
            <person name="Bonometti L."/>
            <person name="Westerberg I."/>
            <person name="Brannstrom I.O."/>
            <person name="Guillou S."/>
            <person name="Cros-Aarteil S."/>
            <person name="Calhoun S."/>
            <person name="Haridas S."/>
            <person name="Kuo A."/>
            <person name="Mondo S."/>
            <person name="Pangilinan J."/>
            <person name="Riley R."/>
            <person name="LaButti K."/>
            <person name="Andreopoulos B."/>
            <person name="Lipzen A."/>
            <person name="Chen C."/>
            <person name="Yan M."/>
            <person name="Daum C."/>
            <person name="Ng V."/>
            <person name="Clum A."/>
            <person name="Steindorff A."/>
            <person name="Ohm R.A."/>
            <person name="Martin F."/>
            <person name="Silar P."/>
            <person name="Natvig D.O."/>
            <person name="Lalanne C."/>
            <person name="Gautier V."/>
            <person name="Ament-Velasquez S.L."/>
            <person name="Kruys A."/>
            <person name="Hutchinson M.I."/>
            <person name="Powell A.J."/>
            <person name="Barry K."/>
            <person name="Miller A.N."/>
            <person name="Grigoriev I.V."/>
            <person name="Debuchy R."/>
            <person name="Gladieux P."/>
            <person name="Hiltunen Thoren M."/>
            <person name="Johannesson H."/>
        </authorList>
    </citation>
    <scope>NUCLEOTIDE SEQUENCE</scope>
    <source>
        <strain evidence="1">CBS 333.67</strain>
    </source>
</reference>
<gene>
    <name evidence="1" type="ORF">B0T15DRAFT_244436</name>
</gene>
<dbReference type="AlphaFoldDB" id="A0AAJ0GQX9"/>